<keyword evidence="3" id="KW-1185">Reference proteome</keyword>
<sequence>MAQAAEPAPMPTDAAPAVTAPAAATSQSAGVVRIRKERTQAVQPQAPVSGPVAPVGFRDAISEGLESFQTPARPVTMTQAYPQAYASQGYAAQPVAMQGQVQGYPVETVYTDCPNGECDRHGYCKERFHEWLKYKFGYFIPTGNGGTGTPLFGKYHRVYPQDPGYFDQRDGQLYSAQGYGVPVSVPLAPVVGHQYNYGWGIPSSRLTPISHPAN</sequence>
<organism evidence="2 3">
    <name type="scientific">Planctopirus hydrillae</name>
    <dbReference type="NCBI Taxonomy" id="1841610"/>
    <lineage>
        <taxon>Bacteria</taxon>
        <taxon>Pseudomonadati</taxon>
        <taxon>Planctomycetota</taxon>
        <taxon>Planctomycetia</taxon>
        <taxon>Planctomycetales</taxon>
        <taxon>Planctomycetaceae</taxon>
        <taxon>Planctopirus</taxon>
    </lineage>
</organism>
<gene>
    <name evidence="2" type="ORF">A6X21_03435</name>
</gene>
<name>A0A1C3ENA5_9PLAN</name>
<feature type="region of interest" description="Disordered" evidence="1">
    <location>
        <begin position="1"/>
        <end position="32"/>
    </location>
</feature>
<evidence type="ECO:0000313" key="3">
    <source>
        <dbReference type="Proteomes" id="UP000094828"/>
    </source>
</evidence>
<proteinExistence type="predicted"/>
<feature type="compositionally biased region" description="Low complexity" evidence="1">
    <location>
        <begin position="1"/>
        <end position="25"/>
    </location>
</feature>
<dbReference type="AlphaFoldDB" id="A0A1C3ENA5"/>
<comment type="caution">
    <text evidence="2">The sequence shown here is derived from an EMBL/GenBank/DDBJ whole genome shotgun (WGS) entry which is preliminary data.</text>
</comment>
<dbReference type="STRING" id="1841610.A6X21_03435"/>
<accession>A0A1C3ENA5</accession>
<evidence type="ECO:0000256" key="1">
    <source>
        <dbReference type="SAM" id="MobiDB-lite"/>
    </source>
</evidence>
<evidence type="ECO:0000313" key="2">
    <source>
        <dbReference type="EMBL" id="ODA34733.1"/>
    </source>
</evidence>
<dbReference type="Proteomes" id="UP000094828">
    <property type="component" value="Unassembled WGS sequence"/>
</dbReference>
<dbReference type="EMBL" id="LYDR01000039">
    <property type="protein sequence ID" value="ODA34733.1"/>
    <property type="molecule type" value="Genomic_DNA"/>
</dbReference>
<protein>
    <submittedName>
        <fullName evidence="2">Uncharacterized protein</fullName>
    </submittedName>
</protein>
<reference evidence="2 3" key="1">
    <citation type="submission" date="2016-05" db="EMBL/GenBank/DDBJ databases">
        <title>Genomic and physiological characterization of Planctopirus sp. isolated from fresh water lake.</title>
        <authorList>
            <person name="Subhash Y."/>
            <person name="Ramana C."/>
        </authorList>
    </citation>
    <scope>NUCLEOTIDE SEQUENCE [LARGE SCALE GENOMIC DNA]</scope>
    <source>
        <strain evidence="2 3">JC280</strain>
    </source>
</reference>